<evidence type="ECO:0000259" key="2">
    <source>
        <dbReference type="Pfam" id="PF00534"/>
    </source>
</evidence>
<feature type="domain" description="Glycosyl transferase family 1" evidence="2">
    <location>
        <begin position="173"/>
        <end position="335"/>
    </location>
</feature>
<dbReference type="Proteomes" id="UP000552241">
    <property type="component" value="Unassembled WGS sequence"/>
</dbReference>
<dbReference type="EMBL" id="JACDZE010000001">
    <property type="protein sequence ID" value="MBA5628507.1"/>
    <property type="molecule type" value="Genomic_DNA"/>
</dbReference>
<evidence type="ECO:0000313" key="4">
    <source>
        <dbReference type="Proteomes" id="UP000552241"/>
    </source>
</evidence>
<proteinExistence type="predicted"/>
<name>A0A838ZMZ7_9FLAO</name>
<dbReference type="Pfam" id="PF00534">
    <property type="entry name" value="Glycos_transf_1"/>
    <property type="match status" value="1"/>
</dbReference>
<dbReference type="CDD" id="cd03809">
    <property type="entry name" value="GT4_MtfB-like"/>
    <property type="match status" value="1"/>
</dbReference>
<dbReference type="Gene3D" id="3.40.50.2000">
    <property type="entry name" value="Glycogen Phosphorylase B"/>
    <property type="match status" value="2"/>
</dbReference>
<dbReference type="RefSeq" id="WP_182042102.1">
    <property type="nucleotide sequence ID" value="NZ_JACDZE010000001.1"/>
</dbReference>
<dbReference type="GO" id="GO:0016757">
    <property type="term" value="F:glycosyltransferase activity"/>
    <property type="evidence" value="ECO:0007669"/>
    <property type="project" value="InterPro"/>
</dbReference>
<keyword evidence="1 3" id="KW-0808">Transferase</keyword>
<dbReference type="AlphaFoldDB" id="A0A838ZMZ7"/>
<keyword evidence="4" id="KW-1185">Reference proteome</keyword>
<accession>A0A838ZMZ7</accession>
<evidence type="ECO:0000256" key="1">
    <source>
        <dbReference type="ARBA" id="ARBA00022679"/>
    </source>
</evidence>
<dbReference type="PANTHER" id="PTHR46401:SF2">
    <property type="entry name" value="GLYCOSYLTRANSFERASE WBBK-RELATED"/>
    <property type="match status" value="1"/>
</dbReference>
<sequence>MKKVFLESHNAKNLATGFGIFNYELIKAIAKIIPSDVEITLNLKHPSRFKKEFGKTFKYKQYVDFQRHKIFRIRKKYDVWHCMNQNIRVEPMVKPGKYILTVHDVNFAEDEQNKKNIERSERFKDKLKRADLITYISQYAKDQTHRNFQVPNVEERIIYNGNPITAFLDTTAFQPEVPVDQPYFYSIGDFLEKKNFESLVRMMVEIPDHHLIISGSNQKPYGDFIRSLIQELKLENRVFLTGRVSELGKQFYIKNAKAFLFPSIGEGFGLPPIEAMRFGKPVFLSNLASLPEIGGDAAFYWENFDPVYMKELLMEKLNEFASNPLEFEEKLKNRADYFSWETAAKQYVNCYRD</sequence>
<comment type="caution">
    <text evidence="3">The sequence shown here is derived from an EMBL/GenBank/DDBJ whole genome shotgun (WGS) entry which is preliminary data.</text>
</comment>
<organism evidence="3 4">
    <name type="scientific">Moheibacter lacus</name>
    <dbReference type="NCBI Taxonomy" id="2745851"/>
    <lineage>
        <taxon>Bacteria</taxon>
        <taxon>Pseudomonadati</taxon>
        <taxon>Bacteroidota</taxon>
        <taxon>Flavobacteriia</taxon>
        <taxon>Flavobacteriales</taxon>
        <taxon>Weeksellaceae</taxon>
        <taxon>Moheibacter</taxon>
    </lineage>
</organism>
<gene>
    <name evidence="3" type="ORF">HU137_01835</name>
</gene>
<protein>
    <submittedName>
        <fullName evidence="3">Glycosyltransferase family 4 protein</fullName>
    </submittedName>
</protein>
<dbReference type="SUPFAM" id="SSF53756">
    <property type="entry name" value="UDP-Glycosyltransferase/glycogen phosphorylase"/>
    <property type="match status" value="1"/>
</dbReference>
<evidence type="ECO:0000313" key="3">
    <source>
        <dbReference type="EMBL" id="MBA5628507.1"/>
    </source>
</evidence>
<dbReference type="InterPro" id="IPR001296">
    <property type="entry name" value="Glyco_trans_1"/>
</dbReference>
<dbReference type="GO" id="GO:0009103">
    <property type="term" value="P:lipopolysaccharide biosynthetic process"/>
    <property type="evidence" value="ECO:0007669"/>
    <property type="project" value="TreeGrafter"/>
</dbReference>
<reference evidence="3 4" key="1">
    <citation type="submission" date="2020-07" db="EMBL/GenBank/DDBJ databases">
        <title>Moheibacter lacus sp. nov., a member of the family Flavobacteriaceae isolated from freshwater lake sediment.</title>
        <authorList>
            <person name="Liu Y."/>
        </authorList>
    </citation>
    <scope>NUCLEOTIDE SEQUENCE [LARGE SCALE GENOMIC DNA]</scope>
    <source>
        <strain evidence="3 4">BDHS18</strain>
    </source>
</reference>
<dbReference type="PANTHER" id="PTHR46401">
    <property type="entry name" value="GLYCOSYLTRANSFERASE WBBK-RELATED"/>
    <property type="match status" value="1"/>
</dbReference>